<name>A0A6V8LP74_9BACT</name>
<dbReference type="RefSeq" id="WP_217270457.1">
    <property type="nucleotide sequence ID" value="NZ_BLTE01000001.1"/>
</dbReference>
<dbReference type="InterPro" id="IPR004155">
    <property type="entry name" value="PBS_lyase_HEAT"/>
</dbReference>
<dbReference type="EMBL" id="BLTE01000001">
    <property type="protein sequence ID" value="GFK92311.1"/>
    <property type="molecule type" value="Genomic_DNA"/>
</dbReference>
<feature type="region of interest" description="Disordered" evidence="1">
    <location>
        <begin position="391"/>
        <end position="420"/>
    </location>
</feature>
<sequence length="512" mass="53760">MTSTQRHGVLGGVAFVLNTTGRGVAKGLEAATGLFGSFGSVFDGAAGMVKGFSLPKISLPGSAAAAVRKRIKECEAVIQERYLEIGRQSASGDTDDAQRKDAILKLIEDVREFEREISRLRGGLAEMDRREAAQPAPCKRPARKAMSQAQAQKELALAIRMALDGGSFADSSAKAMFKKVAEDLLDEEPEVRILAASELGKMGGPGSVGVLVAAARLGDPDLTMEALNALSGVDDPAALDVFKDSTTHPKFGVRLISLRGVYKMAPEDEAAPVLIGSLSDEHPEVRRTVAAYLGWKDFPGAVTALLQCLRDEDANVRKSVVGALAALRDETAVPGLIQTLADESLEIREKALEAIRGITGKSVQFDLSATGAEQDRAIASLLEKWAGQSIASEEAAPPAPPVAEAAPASPEAASEPVQEVPAADPIQAETVSEAVAPAQEARPEPVAQQEFGLPEPVEWDGAAPGGAVSVDPDTIKDLNKADLMALCEKLGIECDPKLNKAEIRKLLLGNAG</sequence>
<dbReference type="PANTHER" id="PTHR12697">
    <property type="entry name" value="PBS LYASE HEAT-LIKE PROTEIN"/>
    <property type="match status" value="1"/>
</dbReference>
<proteinExistence type="predicted"/>
<evidence type="ECO:0000313" key="3">
    <source>
        <dbReference type="Proteomes" id="UP000494245"/>
    </source>
</evidence>
<dbReference type="AlphaFoldDB" id="A0A6V8LP74"/>
<dbReference type="InterPro" id="IPR016024">
    <property type="entry name" value="ARM-type_fold"/>
</dbReference>
<keyword evidence="3" id="KW-1185">Reference proteome</keyword>
<comment type="caution">
    <text evidence="2">The sequence shown here is derived from an EMBL/GenBank/DDBJ whole genome shotgun (WGS) entry which is preliminary data.</text>
</comment>
<accession>A0A6V8LP74</accession>
<gene>
    <name evidence="2" type="primary">mad23</name>
    <name evidence="2" type="ORF">NNJEOMEG_00134</name>
</gene>
<reference evidence="2 3" key="1">
    <citation type="submission" date="2020-04" db="EMBL/GenBank/DDBJ databases">
        <authorList>
            <consortium name="Desulfovibrio sp. FSS-1 genome sequencing consortium"/>
            <person name="Shimoshige H."/>
            <person name="Kobayashi H."/>
            <person name="Maekawa T."/>
        </authorList>
    </citation>
    <scope>NUCLEOTIDE SEQUENCE [LARGE SCALE GENOMIC DNA]</scope>
    <source>
        <strain evidence="2 3">SIID29052-01</strain>
    </source>
</reference>
<dbReference type="Proteomes" id="UP000494245">
    <property type="component" value="Unassembled WGS sequence"/>
</dbReference>
<organism evidence="2 3">
    <name type="scientific">Fundidesulfovibrio magnetotacticus</name>
    <dbReference type="NCBI Taxonomy" id="2730080"/>
    <lineage>
        <taxon>Bacteria</taxon>
        <taxon>Pseudomonadati</taxon>
        <taxon>Thermodesulfobacteriota</taxon>
        <taxon>Desulfovibrionia</taxon>
        <taxon>Desulfovibrionales</taxon>
        <taxon>Desulfovibrionaceae</taxon>
        <taxon>Fundidesulfovibrio</taxon>
    </lineage>
</organism>
<dbReference type="Pfam" id="PF13646">
    <property type="entry name" value="HEAT_2"/>
    <property type="match status" value="2"/>
</dbReference>
<dbReference type="SUPFAM" id="SSF48371">
    <property type="entry name" value="ARM repeat"/>
    <property type="match status" value="1"/>
</dbReference>
<dbReference type="GO" id="GO:0016491">
    <property type="term" value="F:oxidoreductase activity"/>
    <property type="evidence" value="ECO:0007669"/>
    <property type="project" value="TreeGrafter"/>
</dbReference>
<feature type="compositionally biased region" description="Low complexity" evidence="1">
    <location>
        <begin position="391"/>
        <end position="417"/>
    </location>
</feature>
<reference evidence="2 3" key="2">
    <citation type="submission" date="2020-05" db="EMBL/GenBank/DDBJ databases">
        <title>Draft genome sequence of Desulfovibrio sp. strainFSS-1.</title>
        <authorList>
            <person name="Shimoshige H."/>
            <person name="Kobayashi H."/>
            <person name="Maekawa T."/>
        </authorList>
    </citation>
    <scope>NUCLEOTIDE SEQUENCE [LARGE SCALE GENOMIC DNA]</scope>
    <source>
        <strain evidence="2 3">SIID29052-01</strain>
    </source>
</reference>
<dbReference type="Gene3D" id="1.25.10.10">
    <property type="entry name" value="Leucine-rich Repeat Variant"/>
    <property type="match status" value="2"/>
</dbReference>
<protein>
    <submittedName>
        <fullName evidence="2">Magnetosome protein Mad23</fullName>
    </submittedName>
</protein>
<dbReference type="SMART" id="SM00567">
    <property type="entry name" value="EZ_HEAT"/>
    <property type="match status" value="3"/>
</dbReference>
<dbReference type="PANTHER" id="PTHR12697:SF5">
    <property type="entry name" value="DEOXYHYPUSINE HYDROXYLASE"/>
    <property type="match status" value="1"/>
</dbReference>
<dbReference type="InterPro" id="IPR011989">
    <property type="entry name" value="ARM-like"/>
</dbReference>
<evidence type="ECO:0000313" key="2">
    <source>
        <dbReference type="EMBL" id="GFK92311.1"/>
    </source>
</evidence>
<evidence type="ECO:0000256" key="1">
    <source>
        <dbReference type="SAM" id="MobiDB-lite"/>
    </source>
</evidence>